<feature type="domain" description="GH18" evidence="7">
    <location>
        <begin position="189"/>
        <end position="561"/>
    </location>
</feature>
<dbReference type="GO" id="GO:0008061">
    <property type="term" value="F:chitin binding"/>
    <property type="evidence" value="ECO:0007669"/>
    <property type="project" value="UniProtKB-KW"/>
</dbReference>
<feature type="compositionally biased region" description="Low complexity" evidence="4">
    <location>
        <begin position="626"/>
        <end position="648"/>
    </location>
</feature>
<sequence>MTKKILGIMTRFLSVITSILVSLIRGQNHVSFCDGKEDGFYVHPSDCSKFYRCPSNSLSAISCPTGLVFDTVFGVCNWPHEVDCSQSSHMTATKIHPSKAFPCAKKQDGYYGNPLNCTKYYRCQSGRTYEFTCFSGQVFETVSKVCKWAYEARCIENYDVLSVSNQLKTVSPKIEAHTSTTSIPWRPCERIVYYYTNWSQYRQGRRKFLPSNINPALCTHIMYAFANVVELKLVASEWNDETRPWRVGNYELVTNMKKKNGQLKVLLSVSGRTMGSAPFSAVVSNSLTRSTFISSSIEFLRKRNFDGLDLVWEFPGSSGSPPAERSRFTALVRELRAAFDEEGKLTNRPALLLTAAVSAKKDEIDRGYDVQAISAELDFIDLMAFDFHNSWEGFTGHIAPLYVGKHERGNERFLNVDWAVNYWISKGCPRAKLVLGLPLYGTFTLSTNNSSVGAPASVGPINSFTATKGYAFAYEICSIHGGDVSYEEDVGQRAKYIVSGNQWIGHESTLTINTKIRYLRRNGLGGVMVWSMDLDDIHRSYCFNVTGYPYLRAIKELWPCWEANTAVQHVTYSNSIVFGHKQKLLNLTSPAKTVDALWISHDKLQTHIRSFKSLLVRRMRLSLHLRSTGTRSRPTGTGSRPNGTGSRPKGTRSRPRGTGSRPKGTGSRPTGTGSRPKKELDHAQQELDHAQQELDHAQQELGHAQKELDHAQGELDHAQTELGHAQKELDHAQKELDHTQQ</sequence>
<evidence type="ECO:0000256" key="5">
    <source>
        <dbReference type="SAM" id="SignalP"/>
    </source>
</evidence>
<accession>A0AAE0YA51</accession>
<feature type="domain" description="Chitin-binding type-2" evidence="6">
    <location>
        <begin position="100"/>
        <end position="156"/>
    </location>
</feature>
<evidence type="ECO:0000256" key="3">
    <source>
        <dbReference type="ARBA" id="ARBA00023157"/>
    </source>
</evidence>
<keyword evidence="9" id="KW-1185">Reference proteome</keyword>
<keyword evidence="2" id="KW-0147">Chitin-binding</keyword>
<gene>
    <name evidence="8" type="ORF">RRG08_037045</name>
</gene>
<keyword evidence="3" id="KW-1015">Disulfide bond</keyword>
<dbReference type="SMART" id="SM00494">
    <property type="entry name" value="ChtBD2"/>
    <property type="match status" value="2"/>
</dbReference>
<feature type="region of interest" description="Disordered" evidence="4">
    <location>
        <begin position="625"/>
        <end position="741"/>
    </location>
</feature>
<keyword evidence="5" id="KW-0732">Signal</keyword>
<dbReference type="Gene3D" id="2.170.140.10">
    <property type="entry name" value="Chitin binding domain"/>
    <property type="match status" value="2"/>
</dbReference>
<proteinExistence type="inferred from homology"/>
<dbReference type="InterPro" id="IPR002557">
    <property type="entry name" value="Chitin-bd_dom"/>
</dbReference>
<evidence type="ECO:0000259" key="7">
    <source>
        <dbReference type="PROSITE" id="PS51910"/>
    </source>
</evidence>
<dbReference type="PROSITE" id="PS51910">
    <property type="entry name" value="GH18_2"/>
    <property type="match status" value="1"/>
</dbReference>
<evidence type="ECO:0000256" key="4">
    <source>
        <dbReference type="SAM" id="MobiDB-lite"/>
    </source>
</evidence>
<organism evidence="8 9">
    <name type="scientific">Elysia crispata</name>
    <name type="common">lettuce slug</name>
    <dbReference type="NCBI Taxonomy" id="231223"/>
    <lineage>
        <taxon>Eukaryota</taxon>
        <taxon>Metazoa</taxon>
        <taxon>Spiralia</taxon>
        <taxon>Lophotrochozoa</taxon>
        <taxon>Mollusca</taxon>
        <taxon>Gastropoda</taxon>
        <taxon>Heterobranchia</taxon>
        <taxon>Euthyneura</taxon>
        <taxon>Panpulmonata</taxon>
        <taxon>Sacoglossa</taxon>
        <taxon>Placobranchoidea</taxon>
        <taxon>Plakobranchidae</taxon>
        <taxon>Elysia</taxon>
    </lineage>
</organism>
<evidence type="ECO:0008006" key="10">
    <source>
        <dbReference type="Google" id="ProtNLM"/>
    </source>
</evidence>
<dbReference type="InterPro" id="IPR050314">
    <property type="entry name" value="Glycosyl_Hydrlase_18"/>
</dbReference>
<dbReference type="InterPro" id="IPR011583">
    <property type="entry name" value="Chitinase_II/V-like_cat"/>
</dbReference>
<dbReference type="PROSITE" id="PS50940">
    <property type="entry name" value="CHIT_BIND_II"/>
    <property type="match status" value="2"/>
</dbReference>
<dbReference type="Gene3D" id="3.10.50.10">
    <property type="match status" value="1"/>
</dbReference>
<dbReference type="EMBL" id="JAWDGP010006598">
    <property type="protein sequence ID" value="KAK3738408.1"/>
    <property type="molecule type" value="Genomic_DNA"/>
</dbReference>
<dbReference type="SUPFAM" id="SSF51445">
    <property type="entry name" value="(Trans)glycosidases"/>
    <property type="match status" value="1"/>
</dbReference>
<dbReference type="SUPFAM" id="SSF57625">
    <property type="entry name" value="Invertebrate chitin-binding proteins"/>
    <property type="match status" value="2"/>
</dbReference>
<reference evidence="8" key="1">
    <citation type="journal article" date="2023" name="G3 (Bethesda)">
        <title>A reference genome for the long-term kleptoplast-retaining sea slug Elysia crispata morphotype clarki.</title>
        <authorList>
            <person name="Eastman K.E."/>
            <person name="Pendleton A.L."/>
            <person name="Shaikh M.A."/>
            <person name="Suttiyut T."/>
            <person name="Ogas R."/>
            <person name="Tomko P."/>
            <person name="Gavelis G."/>
            <person name="Widhalm J.R."/>
            <person name="Wisecaver J.H."/>
        </authorList>
    </citation>
    <scope>NUCLEOTIDE SEQUENCE</scope>
    <source>
        <strain evidence="8">ECLA1</strain>
    </source>
</reference>
<dbReference type="PANTHER" id="PTHR11177:SF317">
    <property type="entry name" value="CHITINASE 12-RELATED"/>
    <property type="match status" value="1"/>
</dbReference>
<evidence type="ECO:0000256" key="2">
    <source>
        <dbReference type="ARBA" id="ARBA00022669"/>
    </source>
</evidence>
<feature type="compositionally biased region" description="Low complexity" evidence="4">
    <location>
        <begin position="656"/>
        <end position="674"/>
    </location>
</feature>
<dbReference type="SMART" id="SM00636">
    <property type="entry name" value="Glyco_18"/>
    <property type="match status" value="1"/>
</dbReference>
<evidence type="ECO:0000256" key="1">
    <source>
        <dbReference type="ARBA" id="ARBA00009121"/>
    </source>
</evidence>
<name>A0AAE0YA51_9GAST</name>
<dbReference type="GO" id="GO:0005576">
    <property type="term" value="C:extracellular region"/>
    <property type="evidence" value="ECO:0007669"/>
    <property type="project" value="InterPro"/>
</dbReference>
<dbReference type="InterPro" id="IPR029070">
    <property type="entry name" value="Chitinase_insertion_sf"/>
</dbReference>
<feature type="signal peptide" evidence="5">
    <location>
        <begin position="1"/>
        <end position="26"/>
    </location>
</feature>
<evidence type="ECO:0000313" key="8">
    <source>
        <dbReference type="EMBL" id="KAK3738408.1"/>
    </source>
</evidence>
<dbReference type="InterPro" id="IPR036508">
    <property type="entry name" value="Chitin-bd_dom_sf"/>
</dbReference>
<dbReference type="GO" id="GO:0004568">
    <property type="term" value="F:chitinase activity"/>
    <property type="evidence" value="ECO:0007669"/>
    <property type="project" value="TreeGrafter"/>
</dbReference>
<dbReference type="Gene3D" id="3.20.20.80">
    <property type="entry name" value="Glycosidases"/>
    <property type="match status" value="1"/>
</dbReference>
<dbReference type="GO" id="GO:0006032">
    <property type="term" value="P:chitin catabolic process"/>
    <property type="evidence" value="ECO:0007669"/>
    <property type="project" value="TreeGrafter"/>
</dbReference>
<dbReference type="Proteomes" id="UP001283361">
    <property type="component" value="Unassembled WGS sequence"/>
</dbReference>
<evidence type="ECO:0000259" key="6">
    <source>
        <dbReference type="PROSITE" id="PS50940"/>
    </source>
</evidence>
<dbReference type="Pfam" id="PF00704">
    <property type="entry name" value="Glyco_hydro_18"/>
    <property type="match status" value="1"/>
</dbReference>
<dbReference type="Gene3D" id="1.20.120.330">
    <property type="entry name" value="Nucleotidyltransferases domain 2"/>
    <property type="match status" value="1"/>
</dbReference>
<dbReference type="GO" id="GO:0005975">
    <property type="term" value="P:carbohydrate metabolic process"/>
    <property type="evidence" value="ECO:0007669"/>
    <property type="project" value="InterPro"/>
</dbReference>
<feature type="domain" description="Chitin-binding type-2" evidence="6">
    <location>
        <begin position="30"/>
        <end position="86"/>
    </location>
</feature>
<dbReference type="PANTHER" id="PTHR11177">
    <property type="entry name" value="CHITINASE"/>
    <property type="match status" value="1"/>
</dbReference>
<dbReference type="InterPro" id="IPR001223">
    <property type="entry name" value="Glyco_hydro18_cat"/>
</dbReference>
<evidence type="ECO:0000313" key="9">
    <source>
        <dbReference type="Proteomes" id="UP001283361"/>
    </source>
</evidence>
<comment type="similarity">
    <text evidence="1">Belongs to the glycosyl hydrolase 18 family. Chitinase class II subfamily.</text>
</comment>
<feature type="compositionally biased region" description="Basic and acidic residues" evidence="4">
    <location>
        <begin position="676"/>
        <end position="741"/>
    </location>
</feature>
<dbReference type="InterPro" id="IPR017853">
    <property type="entry name" value="GH"/>
</dbReference>
<dbReference type="AlphaFoldDB" id="A0AAE0YA51"/>
<feature type="chain" id="PRO_5042257505" description="Chitinase" evidence="5">
    <location>
        <begin position="27"/>
        <end position="741"/>
    </location>
</feature>
<dbReference type="Pfam" id="PF01607">
    <property type="entry name" value="CBM_14"/>
    <property type="match status" value="2"/>
</dbReference>
<comment type="caution">
    <text evidence="8">The sequence shown here is derived from an EMBL/GenBank/DDBJ whole genome shotgun (WGS) entry which is preliminary data.</text>
</comment>
<dbReference type="FunFam" id="3.20.20.80:FF:000007">
    <property type="entry name" value="Acidic mammalian chitinase"/>
    <property type="match status" value="1"/>
</dbReference>
<dbReference type="SUPFAM" id="SSF54556">
    <property type="entry name" value="Chitinase insertion domain"/>
    <property type="match status" value="1"/>
</dbReference>
<dbReference type="SUPFAM" id="SSF57997">
    <property type="entry name" value="Tropomyosin"/>
    <property type="match status" value="1"/>
</dbReference>
<protein>
    <recommendedName>
        <fullName evidence="10">Chitinase</fullName>
    </recommendedName>
</protein>